<sequence length="443" mass="47588">MNDIQVLLIEDDALLGGALLQRLRLEGISAQWVQSCAQAVELFRRTRMRPAFLLADIRLPDGSGEDLYRRLIPHLASTNVVFATAYGDIAQAVRLVSAGANDYLTKPYDTDALVARIRAVIAAQPASQLDEVQENPYALHEETYPLAQELERLAASALPVLLEGETGSGKDRAARYMHARSSYSAGPFVAVNCATLATELVESLLFGHVKGAFSGASTARTGLFAQAEGGTLYLDEVSELSPRAQAALLGVLEDGQYRPLGDSAAHQTHCRILASTSSDLQAAMAEGTFRADLFYRLAVAKISAPPLRLRPGALPELARALLAAQSATGATLSPDAVRAMHEHAWPGNVRELRNRIARALVMSDGAQIHAADLFPESKLADKPDLAATRLDAEQRAIQQAIAECGGHMGLAAKRLGISRTTLWKKLRAARDSDDEARLSDQPG</sequence>
<dbReference type="PANTHER" id="PTHR32071">
    <property type="entry name" value="TRANSCRIPTIONAL REGULATORY PROTEIN"/>
    <property type="match status" value="1"/>
</dbReference>
<dbReference type="InterPro" id="IPR025944">
    <property type="entry name" value="Sigma_54_int_dom_CS"/>
</dbReference>
<dbReference type="Pfam" id="PF02954">
    <property type="entry name" value="HTH_8"/>
    <property type="match status" value="1"/>
</dbReference>
<proteinExistence type="predicted"/>
<dbReference type="GO" id="GO:0043565">
    <property type="term" value="F:sequence-specific DNA binding"/>
    <property type="evidence" value="ECO:0007669"/>
    <property type="project" value="InterPro"/>
</dbReference>
<dbReference type="SUPFAM" id="SSF46689">
    <property type="entry name" value="Homeodomain-like"/>
    <property type="match status" value="1"/>
</dbReference>
<dbReference type="InterPro" id="IPR009057">
    <property type="entry name" value="Homeodomain-like_sf"/>
</dbReference>
<dbReference type="Pfam" id="PF00072">
    <property type="entry name" value="Response_reg"/>
    <property type="match status" value="1"/>
</dbReference>
<evidence type="ECO:0000256" key="2">
    <source>
        <dbReference type="ARBA" id="ARBA00022840"/>
    </source>
</evidence>
<evidence type="ECO:0000256" key="3">
    <source>
        <dbReference type="ARBA" id="ARBA00023015"/>
    </source>
</evidence>
<dbReference type="AlphaFoldDB" id="A0A6S7C185"/>
<keyword evidence="5" id="KW-0804">Transcription</keyword>
<evidence type="ECO:0000259" key="7">
    <source>
        <dbReference type="PROSITE" id="PS50045"/>
    </source>
</evidence>
<dbReference type="GO" id="GO:0005524">
    <property type="term" value="F:ATP binding"/>
    <property type="evidence" value="ECO:0007669"/>
    <property type="project" value="UniProtKB-KW"/>
</dbReference>
<dbReference type="InterPro" id="IPR025943">
    <property type="entry name" value="Sigma_54_int_dom_ATP-bd_2"/>
</dbReference>
<dbReference type="SUPFAM" id="SSF52540">
    <property type="entry name" value="P-loop containing nucleoside triphosphate hydrolases"/>
    <property type="match status" value="1"/>
</dbReference>
<name>A0A6S7C185_9BURK</name>
<dbReference type="InterPro" id="IPR011006">
    <property type="entry name" value="CheY-like_superfamily"/>
</dbReference>
<dbReference type="PROSITE" id="PS00676">
    <property type="entry name" value="SIGMA54_INTERACT_2"/>
    <property type="match status" value="1"/>
</dbReference>
<dbReference type="PROSITE" id="PS50110">
    <property type="entry name" value="RESPONSE_REGULATORY"/>
    <property type="match status" value="1"/>
</dbReference>
<evidence type="ECO:0000256" key="6">
    <source>
        <dbReference type="PROSITE-ProRule" id="PRU00169"/>
    </source>
</evidence>
<dbReference type="RefSeq" id="WP_175127583.1">
    <property type="nucleotide sequence ID" value="NZ_CADILD010000001.1"/>
</dbReference>
<evidence type="ECO:0000256" key="5">
    <source>
        <dbReference type="ARBA" id="ARBA00023163"/>
    </source>
</evidence>
<gene>
    <name evidence="9" type="primary">atoC_2</name>
    <name evidence="9" type="ORF">LMG1861_00522</name>
</gene>
<feature type="domain" description="Sigma-54 factor interaction" evidence="7">
    <location>
        <begin position="146"/>
        <end position="361"/>
    </location>
</feature>
<keyword evidence="2" id="KW-0067">ATP-binding</keyword>
<evidence type="ECO:0000256" key="4">
    <source>
        <dbReference type="ARBA" id="ARBA00023125"/>
    </source>
</evidence>
<dbReference type="InterPro" id="IPR058031">
    <property type="entry name" value="AAA_lid_NorR"/>
</dbReference>
<dbReference type="InterPro" id="IPR002078">
    <property type="entry name" value="Sigma_54_int"/>
</dbReference>
<dbReference type="PROSITE" id="PS00688">
    <property type="entry name" value="SIGMA54_INTERACT_3"/>
    <property type="match status" value="1"/>
</dbReference>
<dbReference type="GO" id="GO:0000160">
    <property type="term" value="P:phosphorelay signal transduction system"/>
    <property type="evidence" value="ECO:0007669"/>
    <property type="project" value="InterPro"/>
</dbReference>
<dbReference type="Gene3D" id="1.10.10.60">
    <property type="entry name" value="Homeodomain-like"/>
    <property type="match status" value="1"/>
</dbReference>
<keyword evidence="6" id="KW-0597">Phosphoprotein</keyword>
<dbReference type="SUPFAM" id="SSF52172">
    <property type="entry name" value="CheY-like"/>
    <property type="match status" value="1"/>
</dbReference>
<dbReference type="InterPro" id="IPR027417">
    <property type="entry name" value="P-loop_NTPase"/>
</dbReference>
<keyword evidence="3" id="KW-0805">Transcription regulation</keyword>
<dbReference type="FunFam" id="3.40.50.300:FF:000006">
    <property type="entry name" value="DNA-binding transcriptional regulator NtrC"/>
    <property type="match status" value="1"/>
</dbReference>
<dbReference type="Gene3D" id="1.10.8.60">
    <property type="match status" value="1"/>
</dbReference>
<feature type="domain" description="Response regulatory" evidence="8">
    <location>
        <begin position="5"/>
        <end position="121"/>
    </location>
</feature>
<feature type="modified residue" description="4-aspartylphosphate" evidence="6">
    <location>
        <position position="56"/>
    </location>
</feature>
<dbReference type="CDD" id="cd00009">
    <property type="entry name" value="AAA"/>
    <property type="match status" value="1"/>
</dbReference>
<dbReference type="Gene3D" id="3.40.50.300">
    <property type="entry name" value="P-loop containing nucleotide triphosphate hydrolases"/>
    <property type="match status" value="1"/>
</dbReference>
<evidence type="ECO:0000256" key="1">
    <source>
        <dbReference type="ARBA" id="ARBA00022741"/>
    </source>
</evidence>
<dbReference type="InterPro" id="IPR001789">
    <property type="entry name" value="Sig_transdc_resp-reg_receiver"/>
</dbReference>
<dbReference type="Gene3D" id="3.40.50.2300">
    <property type="match status" value="1"/>
</dbReference>
<protein>
    <submittedName>
        <fullName evidence="9">Regulatory protein AtoC</fullName>
    </submittedName>
</protein>
<dbReference type="PRINTS" id="PR01590">
    <property type="entry name" value="HTHFIS"/>
</dbReference>
<reference evidence="9 10" key="1">
    <citation type="submission" date="2020-04" db="EMBL/GenBank/DDBJ databases">
        <authorList>
            <person name="De Canck E."/>
        </authorList>
    </citation>
    <scope>NUCLEOTIDE SEQUENCE [LARGE SCALE GENOMIC DNA]</scope>
    <source>
        <strain evidence="9 10">LMG 1861</strain>
    </source>
</reference>
<accession>A0A6S7C185</accession>
<keyword evidence="1" id="KW-0547">Nucleotide-binding</keyword>
<evidence type="ECO:0000313" key="9">
    <source>
        <dbReference type="EMBL" id="CAB3826275.1"/>
    </source>
</evidence>
<evidence type="ECO:0000259" key="8">
    <source>
        <dbReference type="PROSITE" id="PS50110"/>
    </source>
</evidence>
<dbReference type="PANTHER" id="PTHR32071:SF117">
    <property type="entry name" value="PTS-DEPENDENT DIHYDROXYACETONE KINASE OPERON REGULATORY PROTEIN-RELATED"/>
    <property type="match status" value="1"/>
</dbReference>
<dbReference type="Pfam" id="PF00158">
    <property type="entry name" value="Sigma54_activat"/>
    <property type="match status" value="1"/>
</dbReference>
<evidence type="ECO:0000313" key="10">
    <source>
        <dbReference type="Proteomes" id="UP000494105"/>
    </source>
</evidence>
<dbReference type="InterPro" id="IPR002197">
    <property type="entry name" value="HTH_Fis"/>
</dbReference>
<dbReference type="SMART" id="SM00448">
    <property type="entry name" value="REC"/>
    <property type="match status" value="1"/>
</dbReference>
<keyword evidence="4" id="KW-0238">DNA-binding</keyword>
<organism evidence="9 10">
    <name type="scientific">Achromobacter piechaudii</name>
    <dbReference type="NCBI Taxonomy" id="72556"/>
    <lineage>
        <taxon>Bacteria</taxon>
        <taxon>Pseudomonadati</taxon>
        <taxon>Pseudomonadota</taxon>
        <taxon>Betaproteobacteria</taxon>
        <taxon>Burkholderiales</taxon>
        <taxon>Alcaligenaceae</taxon>
        <taxon>Achromobacter</taxon>
    </lineage>
</organism>
<dbReference type="GO" id="GO:0006355">
    <property type="term" value="P:regulation of DNA-templated transcription"/>
    <property type="evidence" value="ECO:0007669"/>
    <property type="project" value="InterPro"/>
</dbReference>
<dbReference type="PROSITE" id="PS50045">
    <property type="entry name" value="SIGMA54_INTERACT_4"/>
    <property type="match status" value="1"/>
</dbReference>
<dbReference type="Pfam" id="PF25601">
    <property type="entry name" value="AAA_lid_14"/>
    <property type="match status" value="1"/>
</dbReference>
<dbReference type="InterPro" id="IPR003593">
    <property type="entry name" value="AAA+_ATPase"/>
</dbReference>
<dbReference type="Proteomes" id="UP000494105">
    <property type="component" value="Unassembled WGS sequence"/>
</dbReference>
<dbReference type="SMART" id="SM00382">
    <property type="entry name" value="AAA"/>
    <property type="match status" value="1"/>
</dbReference>
<dbReference type="EMBL" id="CADILD010000001">
    <property type="protein sequence ID" value="CAB3826275.1"/>
    <property type="molecule type" value="Genomic_DNA"/>
</dbReference>